<accession>A0AA39HS64</accession>
<proteinExistence type="predicted"/>
<keyword evidence="2" id="KW-1185">Reference proteome</keyword>
<protein>
    <submittedName>
        <fullName evidence="1">Uncharacterized protein</fullName>
    </submittedName>
</protein>
<reference evidence="1" key="1">
    <citation type="submission" date="2023-06" db="EMBL/GenBank/DDBJ databases">
        <title>Genomic analysis of the entomopathogenic nematode Steinernema hermaphroditum.</title>
        <authorList>
            <person name="Schwarz E.M."/>
            <person name="Heppert J.K."/>
            <person name="Baniya A."/>
            <person name="Schwartz H.T."/>
            <person name="Tan C.-H."/>
            <person name="Antoshechkin I."/>
            <person name="Sternberg P.W."/>
            <person name="Goodrich-Blair H."/>
            <person name="Dillman A.R."/>
        </authorList>
    </citation>
    <scope>NUCLEOTIDE SEQUENCE</scope>
    <source>
        <strain evidence="1">PS9179</strain>
        <tissue evidence="1">Whole animal</tissue>
    </source>
</reference>
<organism evidence="1 2">
    <name type="scientific">Steinernema hermaphroditum</name>
    <dbReference type="NCBI Taxonomy" id="289476"/>
    <lineage>
        <taxon>Eukaryota</taxon>
        <taxon>Metazoa</taxon>
        <taxon>Ecdysozoa</taxon>
        <taxon>Nematoda</taxon>
        <taxon>Chromadorea</taxon>
        <taxon>Rhabditida</taxon>
        <taxon>Tylenchina</taxon>
        <taxon>Panagrolaimomorpha</taxon>
        <taxon>Strongyloidoidea</taxon>
        <taxon>Steinernematidae</taxon>
        <taxon>Steinernema</taxon>
    </lineage>
</organism>
<evidence type="ECO:0000313" key="1">
    <source>
        <dbReference type="EMBL" id="KAK0411085.1"/>
    </source>
</evidence>
<name>A0AA39HS64_9BILA</name>
<dbReference type="Proteomes" id="UP001175271">
    <property type="component" value="Unassembled WGS sequence"/>
</dbReference>
<gene>
    <name evidence="1" type="ORF">QR680_005470</name>
</gene>
<dbReference type="EMBL" id="JAUCMV010000003">
    <property type="protein sequence ID" value="KAK0411085.1"/>
    <property type="molecule type" value="Genomic_DNA"/>
</dbReference>
<comment type="caution">
    <text evidence="1">The sequence shown here is derived from an EMBL/GenBank/DDBJ whole genome shotgun (WGS) entry which is preliminary data.</text>
</comment>
<evidence type="ECO:0000313" key="2">
    <source>
        <dbReference type="Proteomes" id="UP001175271"/>
    </source>
</evidence>
<sequence length="72" mass="8449">MAVPRWWPYRSSPQDALKKLGILILGVAAGANIITHHYKPLEEYERELEQSKAELLKKYKKIHEDRIAKYSQ</sequence>
<dbReference type="AlphaFoldDB" id="A0AA39HS64"/>